<reference evidence="2" key="2">
    <citation type="submission" date="2020-11" db="EMBL/GenBank/DDBJ databases">
        <authorList>
            <person name="McCartney M.A."/>
            <person name="Auch B."/>
            <person name="Kono T."/>
            <person name="Mallez S."/>
            <person name="Becker A."/>
            <person name="Gohl D.M."/>
            <person name="Silverstein K.A.T."/>
            <person name="Koren S."/>
            <person name="Bechman K.B."/>
            <person name="Herman A."/>
            <person name="Abrahante J.E."/>
            <person name="Garbe J."/>
        </authorList>
    </citation>
    <scope>NUCLEOTIDE SEQUENCE</scope>
    <source>
        <strain evidence="2">Duluth1</strain>
        <tissue evidence="2">Whole animal</tissue>
    </source>
</reference>
<dbReference type="AlphaFoldDB" id="A0A9D4JUE5"/>
<accession>A0A9D4JUE5</accession>
<dbReference type="Proteomes" id="UP000828390">
    <property type="component" value="Unassembled WGS sequence"/>
</dbReference>
<sequence length="102" mass="11109">MVPGIEPRSEQSPFTRRVPGSDPKKTIYHSLMKKVLRDSKPGSDAYVYSAQTGDGTMNPIANRCSDMGSIPGSIAFRDSAQTGARTRAHNSTSIRVLTVIKR</sequence>
<feature type="region of interest" description="Disordered" evidence="1">
    <location>
        <begin position="1"/>
        <end position="24"/>
    </location>
</feature>
<keyword evidence="3" id="KW-1185">Reference proteome</keyword>
<dbReference type="EMBL" id="JAIWYP010000005">
    <property type="protein sequence ID" value="KAH3825080.1"/>
    <property type="molecule type" value="Genomic_DNA"/>
</dbReference>
<protein>
    <submittedName>
        <fullName evidence="2">Uncharacterized protein</fullName>
    </submittedName>
</protein>
<name>A0A9D4JUE5_DREPO</name>
<evidence type="ECO:0000256" key="1">
    <source>
        <dbReference type="SAM" id="MobiDB-lite"/>
    </source>
</evidence>
<reference evidence="2" key="1">
    <citation type="journal article" date="2019" name="bioRxiv">
        <title>The Genome of the Zebra Mussel, Dreissena polymorpha: A Resource for Invasive Species Research.</title>
        <authorList>
            <person name="McCartney M.A."/>
            <person name="Auch B."/>
            <person name="Kono T."/>
            <person name="Mallez S."/>
            <person name="Zhang Y."/>
            <person name="Obille A."/>
            <person name="Becker A."/>
            <person name="Abrahante J.E."/>
            <person name="Garbe J."/>
            <person name="Badalamenti J.P."/>
            <person name="Herman A."/>
            <person name="Mangelson H."/>
            <person name="Liachko I."/>
            <person name="Sullivan S."/>
            <person name="Sone E.D."/>
            <person name="Koren S."/>
            <person name="Silverstein K.A.T."/>
            <person name="Beckman K.B."/>
            <person name="Gohl D.M."/>
        </authorList>
    </citation>
    <scope>NUCLEOTIDE SEQUENCE</scope>
    <source>
        <strain evidence="2">Duluth1</strain>
        <tissue evidence="2">Whole animal</tissue>
    </source>
</reference>
<evidence type="ECO:0000313" key="2">
    <source>
        <dbReference type="EMBL" id="KAH3825080.1"/>
    </source>
</evidence>
<comment type="caution">
    <text evidence="2">The sequence shown here is derived from an EMBL/GenBank/DDBJ whole genome shotgun (WGS) entry which is preliminary data.</text>
</comment>
<evidence type="ECO:0000313" key="3">
    <source>
        <dbReference type="Proteomes" id="UP000828390"/>
    </source>
</evidence>
<proteinExistence type="predicted"/>
<organism evidence="2 3">
    <name type="scientific">Dreissena polymorpha</name>
    <name type="common">Zebra mussel</name>
    <name type="synonym">Mytilus polymorpha</name>
    <dbReference type="NCBI Taxonomy" id="45954"/>
    <lineage>
        <taxon>Eukaryota</taxon>
        <taxon>Metazoa</taxon>
        <taxon>Spiralia</taxon>
        <taxon>Lophotrochozoa</taxon>
        <taxon>Mollusca</taxon>
        <taxon>Bivalvia</taxon>
        <taxon>Autobranchia</taxon>
        <taxon>Heteroconchia</taxon>
        <taxon>Euheterodonta</taxon>
        <taxon>Imparidentia</taxon>
        <taxon>Neoheterodontei</taxon>
        <taxon>Myida</taxon>
        <taxon>Dreissenoidea</taxon>
        <taxon>Dreissenidae</taxon>
        <taxon>Dreissena</taxon>
    </lineage>
</organism>
<gene>
    <name evidence="2" type="ORF">DPMN_126952</name>
</gene>